<name>A0A1N6CMW1_9SPHN</name>
<dbReference type="InterPro" id="IPR018637">
    <property type="entry name" value="DUF2059"/>
</dbReference>
<dbReference type="EMBL" id="FSQW01000001">
    <property type="protein sequence ID" value="SIN59910.1"/>
    <property type="molecule type" value="Genomic_DNA"/>
</dbReference>
<feature type="chain" id="PRO_5012748912" description="DUF2059 domain-containing protein" evidence="2">
    <location>
        <begin position="23"/>
        <end position="293"/>
    </location>
</feature>
<protein>
    <recommendedName>
        <fullName evidence="3">DUF2059 domain-containing protein</fullName>
    </recommendedName>
</protein>
<evidence type="ECO:0000313" key="5">
    <source>
        <dbReference type="Proteomes" id="UP000185192"/>
    </source>
</evidence>
<gene>
    <name evidence="4" type="ORF">SAMN02745824_0448</name>
</gene>
<proteinExistence type="predicted"/>
<dbReference type="STRING" id="1123272.SAMN02745824_0448"/>
<feature type="region of interest" description="Disordered" evidence="1">
    <location>
        <begin position="217"/>
        <end position="259"/>
    </location>
</feature>
<dbReference type="OrthoDB" id="7409988at2"/>
<sequence>MNFGKFLIPAISLLALSSPSLAQESAAPATASAEATAIDPARLEAAKKTVDYLFPLGTYERMMRGTMDQLIDSMLGSLGTMRIGDLAGASGVAGEDIPEGEGDRTLAEISREADPHFEERMQITTRVMMDEMVTLMTAMEPAIRDTLVNIYARKFTVGQLDEMNRFFATDTGSAFARDYMMVFVDPEMMQSMMSMVPEMMQAMPDIMKKVQDATAHLPPVKLPGTDGFDDNNTSDEDTDITEDDSSWEDPENWSKEDQELVNRLSNESDVAFEKYFEALETAQQNAKARLQKN</sequence>
<feature type="signal peptide" evidence="2">
    <location>
        <begin position="1"/>
        <end position="22"/>
    </location>
</feature>
<dbReference type="Proteomes" id="UP000185192">
    <property type="component" value="Unassembled WGS sequence"/>
</dbReference>
<evidence type="ECO:0000256" key="2">
    <source>
        <dbReference type="SAM" id="SignalP"/>
    </source>
</evidence>
<dbReference type="RefSeq" id="WP_074203516.1">
    <property type="nucleotide sequence ID" value="NZ_FSQW01000001.1"/>
</dbReference>
<keyword evidence="2" id="KW-0732">Signal</keyword>
<dbReference type="AlphaFoldDB" id="A0A1N6CMW1"/>
<evidence type="ECO:0000313" key="4">
    <source>
        <dbReference type="EMBL" id="SIN59910.1"/>
    </source>
</evidence>
<keyword evidence="5" id="KW-1185">Reference proteome</keyword>
<dbReference type="Pfam" id="PF09832">
    <property type="entry name" value="DUF2059"/>
    <property type="match status" value="1"/>
</dbReference>
<feature type="domain" description="DUF2059" evidence="3">
    <location>
        <begin position="142"/>
        <end position="202"/>
    </location>
</feature>
<evidence type="ECO:0000259" key="3">
    <source>
        <dbReference type="Pfam" id="PF09832"/>
    </source>
</evidence>
<organism evidence="4 5">
    <name type="scientific">Parasphingorhabdus marina DSM 22363</name>
    <dbReference type="NCBI Taxonomy" id="1123272"/>
    <lineage>
        <taxon>Bacteria</taxon>
        <taxon>Pseudomonadati</taxon>
        <taxon>Pseudomonadota</taxon>
        <taxon>Alphaproteobacteria</taxon>
        <taxon>Sphingomonadales</taxon>
        <taxon>Sphingomonadaceae</taxon>
        <taxon>Parasphingorhabdus</taxon>
    </lineage>
</organism>
<evidence type="ECO:0000256" key="1">
    <source>
        <dbReference type="SAM" id="MobiDB-lite"/>
    </source>
</evidence>
<reference evidence="5" key="1">
    <citation type="submission" date="2016-11" db="EMBL/GenBank/DDBJ databases">
        <authorList>
            <person name="Varghese N."/>
            <person name="Submissions S."/>
        </authorList>
    </citation>
    <scope>NUCLEOTIDE SEQUENCE [LARGE SCALE GENOMIC DNA]</scope>
    <source>
        <strain evidence="5">DSM 22363</strain>
    </source>
</reference>
<feature type="compositionally biased region" description="Acidic residues" evidence="1">
    <location>
        <begin position="227"/>
        <end position="251"/>
    </location>
</feature>
<accession>A0A1N6CMW1</accession>